<dbReference type="Gene3D" id="3.40.920.10">
    <property type="entry name" value="Pyruvate-ferredoxin oxidoreductase, PFOR, domain III"/>
    <property type="match status" value="1"/>
</dbReference>
<dbReference type="PANTHER" id="PTHR43366:SF1">
    <property type="entry name" value="PYRUVATE SYNTHASE SUBUNIT PORC"/>
    <property type="match status" value="1"/>
</dbReference>
<evidence type="ECO:0000313" key="3">
    <source>
        <dbReference type="EMBL" id="ETW97382.1"/>
    </source>
</evidence>
<dbReference type="HOGENOM" id="CLU_087284_2_0_7"/>
<name>W4LHD1_ENTF1</name>
<keyword evidence="4" id="KW-1185">Reference proteome</keyword>
<dbReference type="InterPro" id="IPR019752">
    <property type="entry name" value="Pyrv/ketoisovalerate_OxRed_cat"/>
</dbReference>
<dbReference type="GO" id="GO:0016625">
    <property type="term" value="F:oxidoreductase activity, acting on the aldehyde or oxo group of donors, iron-sulfur protein as acceptor"/>
    <property type="evidence" value="ECO:0007669"/>
    <property type="project" value="InterPro"/>
</dbReference>
<dbReference type="InterPro" id="IPR051626">
    <property type="entry name" value="Oxidoreductase_gamma_subunit"/>
</dbReference>
<evidence type="ECO:0000313" key="4">
    <source>
        <dbReference type="Proteomes" id="UP000019141"/>
    </source>
</evidence>
<dbReference type="InterPro" id="IPR011894">
    <property type="entry name" value="PorC_KorC"/>
</dbReference>
<accession>W4LHD1</accession>
<sequence length="225" mass="24162">MLRIRFHGRGGQGMKTASRIVGSAAFEAGYIVQDSPVYGAERRGAPIAAFTRMAHEPILERGAITHPDLVVVADDTLLTEPASQPLSGRDHRSTLLMNTHHDEHDIRPLTSHGGPILTADFTTLALKTTQNLASLSTALGTAAASLIGLSLEAGLAGLNRELAHAHLTLNQQEGNRELARLVYTLTQSWAPICEPPDGARVPSPELVQVAFVPPARRAQHLFRGK</sequence>
<proteinExistence type="predicted"/>
<reference evidence="3 4" key="1">
    <citation type="journal article" date="2014" name="Nature">
        <title>An environmental bacterial taxon with a large and distinct metabolic repertoire.</title>
        <authorList>
            <person name="Wilson M.C."/>
            <person name="Mori T."/>
            <person name="Ruckert C."/>
            <person name="Uria A.R."/>
            <person name="Helf M.J."/>
            <person name="Takada K."/>
            <person name="Gernert C."/>
            <person name="Steffens U.A."/>
            <person name="Heycke N."/>
            <person name="Schmitt S."/>
            <person name="Rinke C."/>
            <person name="Helfrich E.J."/>
            <person name="Brachmann A.O."/>
            <person name="Gurgui C."/>
            <person name="Wakimoto T."/>
            <person name="Kracht M."/>
            <person name="Crusemann M."/>
            <person name="Hentschel U."/>
            <person name="Abe I."/>
            <person name="Matsunaga S."/>
            <person name="Kalinowski J."/>
            <person name="Takeyama H."/>
            <person name="Piel J."/>
        </authorList>
    </citation>
    <scope>NUCLEOTIDE SEQUENCE [LARGE SCALE GENOMIC DNA]</scope>
    <source>
        <strain evidence="4">TSY1</strain>
    </source>
</reference>
<evidence type="ECO:0000256" key="1">
    <source>
        <dbReference type="ARBA" id="ARBA00023002"/>
    </source>
</evidence>
<dbReference type="SUPFAM" id="SSF53323">
    <property type="entry name" value="Pyruvate-ferredoxin oxidoreductase, PFOR, domain III"/>
    <property type="match status" value="1"/>
</dbReference>
<gene>
    <name evidence="3" type="ORF">ETSY1_22920</name>
</gene>
<organism evidence="3 4">
    <name type="scientific">Entotheonella factor</name>
    <dbReference type="NCBI Taxonomy" id="1429438"/>
    <lineage>
        <taxon>Bacteria</taxon>
        <taxon>Pseudomonadati</taxon>
        <taxon>Nitrospinota/Tectimicrobiota group</taxon>
        <taxon>Candidatus Tectimicrobiota</taxon>
        <taxon>Candidatus Entotheonellia</taxon>
        <taxon>Candidatus Entotheonellales</taxon>
        <taxon>Candidatus Entotheonellaceae</taxon>
        <taxon>Candidatus Entotheonella</taxon>
    </lineage>
</organism>
<dbReference type="PANTHER" id="PTHR43366">
    <property type="entry name" value="PYRUVATE SYNTHASE SUBUNIT PORC"/>
    <property type="match status" value="1"/>
</dbReference>
<dbReference type="InterPro" id="IPR002869">
    <property type="entry name" value="Pyrv_flavodox_OxRed_cen"/>
</dbReference>
<dbReference type="EMBL" id="AZHW01000673">
    <property type="protein sequence ID" value="ETW97382.1"/>
    <property type="molecule type" value="Genomic_DNA"/>
</dbReference>
<evidence type="ECO:0000259" key="2">
    <source>
        <dbReference type="Pfam" id="PF01558"/>
    </source>
</evidence>
<dbReference type="NCBIfam" id="TIGR02175">
    <property type="entry name" value="PorC_KorC"/>
    <property type="match status" value="1"/>
</dbReference>
<comment type="caution">
    <text evidence="3">The sequence shown here is derived from an EMBL/GenBank/DDBJ whole genome shotgun (WGS) entry which is preliminary data.</text>
</comment>
<keyword evidence="1" id="KW-0560">Oxidoreductase</keyword>
<dbReference type="Proteomes" id="UP000019141">
    <property type="component" value="Unassembled WGS sequence"/>
</dbReference>
<dbReference type="Pfam" id="PF01558">
    <property type="entry name" value="POR"/>
    <property type="match status" value="1"/>
</dbReference>
<protein>
    <recommendedName>
        <fullName evidence="2">Pyruvate/ketoisovalerate oxidoreductase catalytic domain-containing protein</fullName>
    </recommendedName>
</protein>
<dbReference type="AlphaFoldDB" id="W4LHD1"/>
<feature type="domain" description="Pyruvate/ketoisovalerate oxidoreductase catalytic" evidence="2">
    <location>
        <begin position="10"/>
        <end position="181"/>
    </location>
</feature>